<evidence type="ECO:0000313" key="3">
    <source>
        <dbReference type="Proteomes" id="UP001163850"/>
    </source>
</evidence>
<comment type="caution">
    <text evidence="2">The sequence shown here is derived from an EMBL/GenBank/DDBJ whole genome shotgun (WGS) entry which is preliminary data.</text>
</comment>
<evidence type="ECO:0000256" key="1">
    <source>
        <dbReference type="SAM" id="MobiDB-lite"/>
    </source>
</evidence>
<protein>
    <submittedName>
        <fullName evidence="2">Uncharacterized protein</fullName>
    </submittedName>
</protein>
<gene>
    <name evidence="2" type="ORF">F5890DRAFT_1637744</name>
</gene>
<dbReference type="AlphaFoldDB" id="A0AA38UN81"/>
<evidence type="ECO:0000313" key="2">
    <source>
        <dbReference type="EMBL" id="KAJ3979391.1"/>
    </source>
</evidence>
<dbReference type="Proteomes" id="UP001163850">
    <property type="component" value="Unassembled WGS sequence"/>
</dbReference>
<accession>A0AA38UN81</accession>
<organism evidence="2 3">
    <name type="scientific">Lentinula detonsa</name>
    <dbReference type="NCBI Taxonomy" id="2804962"/>
    <lineage>
        <taxon>Eukaryota</taxon>
        <taxon>Fungi</taxon>
        <taxon>Dikarya</taxon>
        <taxon>Basidiomycota</taxon>
        <taxon>Agaricomycotina</taxon>
        <taxon>Agaricomycetes</taxon>
        <taxon>Agaricomycetidae</taxon>
        <taxon>Agaricales</taxon>
        <taxon>Marasmiineae</taxon>
        <taxon>Omphalotaceae</taxon>
        <taxon>Lentinula</taxon>
    </lineage>
</organism>
<dbReference type="EMBL" id="MU802359">
    <property type="protein sequence ID" value="KAJ3979391.1"/>
    <property type="molecule type" value="Genomic_DNA"/>
</dbReference>
<name>A0AA38UN81_9AGAR</name>
<proteinExistence type="predicted"/>
<feature type="compositionally biased region" description="Low complexity" evidence="1">
    <location>
        <begin position="187"/>
        <end position="201"/>
    </location>
</feature>
<sequence length="365" mass="40688">MLLVIDDYVEEQKSKSKKGKSKSFSIRLCDRSEQGDAKKEKKKALKTAAASPALVDEIETLEEKLYQLIKNKHKCDIHINKVCWVKTAGGQHYHLTSNDITMWANALRTHIATIDTPPRQLLENFDEKLCVQSGLRAKSSAGSFNDGHGMYSPLPFPPWGYPLPGAWGMPGYSAPPVPISSRQNHDPVSSSPASSPIAPPSKRSIAPLISEWLAGLDAHEERGRDQLNYVQHGEALGDEGILRLDDLVDLKTPERLQNVRFEQSDTSLMEHVCNYPRVPSRHYVRPRGKSKTSRQKCKTSGIGTCDLAPVLQTSEFINCTQDQIAQWLEHLGISPVVLGSIPSLVTFICHHNFNTKCDQLEVGYR</sequence>
<reference evidence="2" key="1">
    <citation type="submission" date="2022-08" db="EMBL/GenBank/DDBJ databases">
        <authorList>
            <consortium name="DOE Joint Genome Institute"/>
            <person name="Min B."/>
            <person name="Riley R."/>
            <person name="Sierra-Patev S."/>
            <person name="Naranjo-Ortiz M."/>
            <person name="Looney B."/>
            <person name="Konkel Z."/>
            <person name="Slot J.C."/>
            <person name="Sakamoto Y."/>
            <person name="Steenwyk J.L."/>
            <person name="Rokas A."/>
            <person name="Carro J."/>
            <person name="Camarero S."/>
            <person name="Ferreira P."/>
            <person name="Molpeceres G."/>
            <person name="Ruiz-Duenas F.J."/>
            <person name="Serrano A."/>
            <person name="Henrissat B."/>
            <person name="Drula E."/>
            <person name="Hughes K.W."/>
            <person name="Mata J.L."/>
            <person name="Ishikawa N.K."/>
            <person name="Vargas-Isla R."/>
            <person name="Ushijima S."/>
            <person name="Smith C.A."/>
            <person name="Ahrendt S."/>
            <person name="Andreopoulos W."/>
            <person name="He G."/>
            <person name="Labutti K."/>
            <person name="Lipzen A."/>
            <person name="Ng V."/>
            <person name="Sandor L."/>
            <person name="Barry K."/>
            <person name="Martinez A.T."/>
            <person name="Xiao Y."/>
            <person name="Gibbons J.G."/>
            <person name="Terashima K."/>
            <person name="Hibbett D.S."/>
            <person name="Grigoriev I.V."/>
        </authorList>
    </citation>
    <scope>NUCLEOTIDE SEQUENCE</scope>
    <source>
        <strain evidence="2">TFB7829</strain>
    </source>
</reference>
<feature type="region of interest" description="Disordered" evidence="1">
    <location>
        <begin position="178"/>
        <end position="201"/>
    </location>
</feature>